<dbReference type="RefSeq" id="WP_011815804.1">
    <property type="nucleotide sequence ID" value="NC_008800.1"/>
</dbReference>
<dbReference type="GO" id="GO:0043709">
    <property type="term" value="P:cell adhesion involved in single-species biofilm formation"/>
    <property type="evidence" value="ECO:0007669"/>
    <property type="project" value="TreeGrafter"/>
</dbReference>
<evidence type="ECO:0000256" key="2">
    <source>
        <dbReference type="ARBA" id="ARBA00006671"/>
    </source>
</evidence>
<feature type="signal peptide" evidence="5">
    <location>
        <begin position="1"/>
        <end position="37"/>
    </location>
</feature>
<feature type="domain" description="Fimbrial-type adhesion" evidence="6">
    <location>
        <begin position="202"/>
        <end position="343"/>
    </location>
</feature>
<comment type="subcellular location">
    <subcellularLocation>
        <location evidence="1">Fimbrium</location>
    </subcellularLocation>
</comment>
<dbReference type="eggNOG" id="COG3539">
    <property type="taxonomic scope" value="Bacteria"/>
</dbReference>
<sequence>MNYLNIRPNTLPKKNRFIWLFFIAASLYSLLSATAHAAICSDDGSTLPEDISLTFHPGKDVTSTAMVAIKKIKCEITENDDTFHVFFDAKIDGIHLDKITGRRELGLSQLYLYYERSSSTTDNRCVNTNNQISRIYHCIIKNDTGLVINLEYTVKMEILIPYNTVVSKKVDIPVSITGYHSMSNMLNYFELGYLNHSIKFNATPAPCSLNTSNINFDLGKQKITDFTRIGSTNGWSDTKRIELNCPPDIKYFLQIDGIAEPNPPGVLKLTQEPGAASGVGVQLLTGKNNDPVVFGQPKQMGTSARSGTNLQEEIDITARYYQTADKVTPGSANASATFTLTYQ</sequence>
<dbReference type="InterPro" id="IPR000259">
    <property type="entry name" value="Adhesion_dom_fimbrial"/>
</dbReference>
<keyword evidence="4" id="KW-0281">Fimbrium</keyword>
<dbReference type="HOGENOM" id="CLU_808801_0_0_6"/>
<evidence type="ECO:0000256" key="4">
    <source>
        <dbReference type="ARBA" id="ARBA00023263"/>
    </source>
</evidence>
<dbReference type="PANTHER" id="PTHR33420">
    <property type="entry name" value="FIMBRIAL SUBUNIT ELFA-RELATED"/>
    <property type="match status" value="1"/>
</dbReference>
<organism evidence="7 8">
    <name type="scientific">Yersinia enterocolitica serotype O:8 / biotype 1B (strain NCTC 13174 / 8081)</name>
    <dbReference type="NCBI Taxonomy" id="393305"/>
    <lineage>
        <taxon>Bacteria</taxon>
        <taxon>Pseudomonadati</taxon>
        <taxon>Pseudomonadota</taxon>
        <taxon>Gammaproteobacteria</taxon>
        <taxon>Enterobacterales</taxon>
        <taxon>Yersiniaceae</taxon>
        <taxon>Yersinia</taxon>
    </lineage>
</organism>
<dbReference type="KEGG" id="yen:YE1111"/>
<keyword evidence="3 5" id="KW-0732">Signal</keyword>
<dbReference type="GO" id="GO:0009289">
    <property type="term" value="C:pilus"/>
    <property type="evidence" value="ECO:0007669"/>
    <property type="project" value="UniProtKB-SubCell"/>
</dbReference>
<accession>A1JKX3</accession>
<dbReference type="Gene3D" id="2.60.40.1090">
    <property type="entry name" value="Fimbrial-type adhesion domain"/>
    <property type="match status" value="1"/>
</dbReference>
<dbReference type="OrthoDB" id="6481145at2"/>
<dbReference type="SUPFAM" id="SSF49401">
    <property type="entry name" value="Bacterial adhesins"/>
    <property type="match status" value="1"/>
</dbReference>
<dbReference type="Proteomes" id="UP000000642">
    <property type="component" value="Chromosome"/>
</dbReference>
<dbReference type="Pfam" id="PF00419">
    <property type="entry name" value="Fimbrial"/>
    <property type="match status" value="1"/>
</dbReference>
<evidence type="ECO:0000256" key="5">
    <source>
        <dbReference type="SAM" id="SignalP"/>
    </source>
</evidence>
<name>A1JKX3_YERE8</name>
<dbReference type="PATRIC" id="fig|393305.7.peg.1212"/>
<evidence type="ECO:0000256" key="1">
    <source>
        <dbReference type="ARBA" id="ARBA00004561"/>
    </source>
</evidence>
<dbReference type="InterPro" id="IPR008966">
    <property type="entry name" value="Adhesion_dom_sf"/>
</dbReference>
<dbReference type="EMBL" id="AM286415">
    <property type="protein sequence ID" value="CAL11207.1"/>
    <property type="molecule type" value="Genomic_DNA"/>
</dbReference>
<evidence type="ECO:0000259" key="6">
    <source>
        <dbReference type="Pfam" id="PF00419"/>
    </source>
</evidence>
<gene>
    <name evidence="7" type="ordered locus">YE1111</name>
</gene>
<evidence type="ECO:0000256" key="3">
    <source>
        <dbReference type="ARBA" id="ARBA00022729"/>
    </source>
</evidence>
<feature type="chain" id="PRO_5002635007" evidence="5">
    <location>
        <begin position="38"/>
        <end position="343"/>
    </location>
</feature>
<evidence type="ECO:0000313" key="7">
    <source>
        <dbReference type="EMBL" id="CAL11207.1"/>
    </source>
</evidence>
<reference evidence="7 8" key="1">
    <citation type="journal article" date="2006" name="PLoS Genet.">
        <title>The complete genome sequence and comparative genome analysis of the high pathogenicity Yersinia enterocolitica strain 8081.</title>
        <authorList>
            <person name="Thomson N.R."/>
            <person name="Howard S."/>
            <person name="Wren B.W."/>
            <person name="Holden M.T.G."/>
            <person name="Crossman L."/>
            <person name="Challis G.L."/>
            <person name="Churcher C."/>
            <person name="Mungall K."/>
            <person name="Brooks K."/>
            <person name="Chillingworth T."/>
            <person name="Feltwell T."/>
            <person name="Abdellah Z."/>
            <person name="Hauser H."/>
            <person name="Jagels K."/>
            <person name="Maddison M."/>
            <person name="Moule S."/>
            <person name="Sanders M."/>
            <person name="Whitehead S."/>
            <person name="Quail M.A."/>
            <person name="Dougan G."/>
            <person name="Parkhill J."/>
            <person name="Prentice M.B."/>
        </authorList>
    </citation>
    <scope>NUCLEOTIDE SEQUENCE [LARGE SCALE GENOMIC DNA]</scope>
    <source>
        <strain evidence="8">NCTC 13174 / 8081</strain>
    </source>
</reference>
<evidence type="ECO:0000313" key="8">
    <source>
        <dbReference type="Proteomes" id="UP000000642"/>
    </source>
</evidence>
<dbReference type="InterPro" id="IPR036937">
    <property type="entry name" value="Adhesion_dom_fimbrial_sf"/>
</dbReference>
<comment type="similarity">
    <text evidence="2">Belongs to the fimbrial protein family.</text>
</comment>
<dbReference type="InterPro" id="IPR050263">
    <property type="entry name" value="Bact_Fimbrial_Adh_Pro"/>
</dbReference>
<proteinExistence type="inferred from homology"/>
<dbReference type="AlphaFoldDB" id="A1JKX3"/>
<dbReference type="PANTHER" id="PTHR33420:SF12">
    <property type="entry name" value="FIMBRIN-LIKE PROTEIN FIMI-RELATED"/>
    <property type="match status" value="1"/>
</dbReference>
<protein>
    <submittedName>
        <fullName evidence="7">Fimbrial subunit</fullName>
    </submittedName>
</protein>